<accession>A0A7W7KBT0</accession>
<dbReference type="AlphaFoldDB" id="A0A7W7KBT0"/>
<proteinExistence type="predicted"/>
<name>A0A7W7KBT0_9SPHN</name>
<keyword evidence="2" id="KW-1185">Reference proteome</keyword>
<dbReference type="EMBL" id="JACHLR010000013">
    <property type="protein sequence ID" value="MBB4859695.1"/>
    <property type="molecule type" value="Genomic_DNA"/>
</dbReference>
<evidence type="ECO:0000313" key="2">
    <source>
        <dbReference type="Proteomes" id="UP000555448"/>
    </source>
</evidence>
<gene>
    <name evidence="1" type="ORF">HNO88_003024</name>
</gene>
<protein>
    <recommendedName>
        <fullName evidence="3">PepSY domain-containing protein</fullName>
    </recommendedName>
</protein>
<organism evidence="1 2">
    <name type="scientific">Novosphingobium chloroacetimidivorans</name>
    <dbReference type="NCBI Taxonomy" id="1428314"/>
    <lineage>
        <taxon>Bacteria</taxon>
        <taxon>Pseudomonadati</taxon>
        <taxon>Pseudomonadota</taxon>
        <taxon>Alphaproteobacteria</taxon>
        <taxon>Sphingomonadales</taxon>
        <taxon>Sphingomonadaceae</taxon>
        <taxon>Novosphingobium</taxon>
    </lineage>
</organism>
<sequence>MLASAVAHMPHGATFRPYSRDVQGVAVISRLVMTHQLISRAVALSLCLVGVGAVPASADQVSEQGQLRKERRAGTVRSTREIEQIVLPQMSGMQYLGPEYDAAAMAYRLKFIHGGKVVFVDVDARTGRIISRSR</sequence>
<dbReference type="Proteomes" id="UP000555448">
    <property type="component" value="Unassembled WGS sequence"/>
</dbReference>
<reference evidence="1 2" key="1">
    <citation type="submission" date="2020-08" db="EMBL/GenBank/DDBJ databases">
        <title>Functional genomics of gut bacteria from endangered species of beetles.</title>
        <authorList>
            <person name="Carlos-Shanley C."/>
        </authorList>
    </citation>
    <scope>NUCLEOTIDE SEQUENCE [LARGE SCALE GENOMIC DNA]</scope>
    <source>
        <strain evidence="1 2">S00245</strain>
    </source>
</reference>
<comment type="caution">
    <text evidence="1">The sequence shown here is derived from an EMBL/GenBank/DDBJ whole genome shotgun (WGS) entry which is preliminary data.</text>
</comment>
<dbReference type="RefSeq" id="WP_312857084.1">
    <property type="nucleotide sequence ID" value="NZ_JACHLR010000013.1"/>
</dbReference>
<evidence type="ECO:0008006" key="3">
    <source>
        <dbReference type="Google" id="ProtNLM"/>
    </source>
</evidence>
<evidence type="ECO:0000313" key="1">
    <source>
        <dbReference type="EMBL" id="MBB4859695.1"/>
    </source>
</evidence>